<evidence type="ECO:0000259" key="1">
    <source>
        <dbReference type="Pfam" id="PF05168"/>
    </source>
</evidence>
<name>A0ABS6MFH1_9GAMM</name>
<protein>
    <submittedName>
        <fullName evidence="2">HEPN domain-containing protein</fullName>
    </submittedName>
</protein>
<dbReference type="InterPro" id="IPR007842">
    <property type="entry name" value="HEPN_dom"/>
</dbReference>
<gene>
    <name evidence="2" type="ORF">KTN04_14115</name>
</gene>
<evidence type="ECO:0000313" key="3">
    <source>
        <dbReference type="Proteomes" id="UP000755551"/>
    </source>
</evidence>
<sequence length="178" mass="21211">MPLSEMNIKKQRKLNNFADRCFRDVADKDYIAARLLFRNSLYHQFLWQSQQALEKYLKGILLYNRIPAKDLGHDLRLSYKRTEKLPFSFEVDQYTVKFIEFIDDFGTSRYLESSHHIYGPVLNQLDNAIWNIRRYCQPLDPSIPFSDDYHLIIKRKLDLIKESAVLSCQVPHDYKVAF</sequence>
<feature type="domain" description="HEPN" evidence="1">
    <location>
        <begin position="26"/>
        <end position="84"/>
    </location>
</feature>
<proteinExistence type="predicted"/>
<dbReference type="RefSeq" id="WP_217335881.1">
    <property type="nucleotide sequence ID" value="NZ_JAHQZT010000025.1"/>
</dbReference>
<comment type="caution">
    <text evidence="2">The sequence shown here is derived from an EMBL/GenBank/DDBJ whole genome shotgun (WGS) entry which is preliminary data.</text>
</comment>
<accession>A0ABS6MFH1</accession>
<dbReference type="Pfam" id="PF05168">
    <property type="entry name" value="HEPN"/>
    <property type="match status" value="1"/>
</dbReference>
<reference evidence="2 3" key="1">
    <citation type="submission" date="2021-06" db="EMBL/GenBank/DDBJ databases">
        <title>Bacterium isolated from marine sediment.</title>
        <authorList>
            <person name="Zhu K.-L."/>
            <person name="Du Z.-J."/>
            <person name="Liang Q.-Y."/>
        </authorList>
    </citation>
    <scope>NUCLEOTIDE SEQUENCE [LARGE SCALE GENOMIC DNA]</scope>
    <source>
        <strain evidence="2 3">A346</strain>
    </source>
</reference>
<evidence type="ECO:0000313" key="2">
    <source>
        <dbReference type="EMBL" id="MBV0934472.1"/>
    </source>
</evidence>
<dbReference type="EMBL" id="JAHQZT010000025">
    <property type="protein sequence ID" value="MBV0934472.1"/>
    <property type="molecule type" value="Genomic_DNA"/>
</dbReference>
<dbReference type="Proteomes" id="UP000755551">
    <property type="component" value="Unassembled WGS sequence"/>
</dbReference>
<keyword evidence="3" id="KW-1185">Reference proteome</keyword>
<organism evidence="2 3">
    <name type="scientific">Marinobacterium weihaiense</name>
    <dbReference type="NCBI Taxonomy" id="2851016"/>
    <lineage>
        <taxon>Bacteria</taxon>
        <taxon>Pseudomonadati</taxon>
        <taxon>Pseudomonadota</taxon>
        <taxon>Gammaproteobacteria</taxon>
        <taxon>Oceanospirillales</taxon>
        <taxon>Oceanospirillaceae</taxon>
        <taxon>Marinobacterium</taxon>
    </lineage>
</organism>